<dbReference type="EMBL" id="CAJVQC010039978">
    <property type="protein sequence ID" value="CAG8769825.1"/>
    <property type="molecule type" value="Genomic_DNA"/>
</dbReference>
<evidence type="ECO:0000313" key="2">
    <source>
        <dbReference type="Proteomes" id="UP000789920"/>
    </source>
</evidence>
<accession>A0ACA9QYK1</accession>
<evidence type="ECO:0000313" key="1">
    <source>
        <dbReference type="EMBL" id="CAG8769825.1"/>
    </source>
</evidence>
<protein>
    <submittedName>
        <fullName evidence="1">9844_t:CDS:1</fullName>
    </submittedName>
</protein>
<sequence length="454" mass="52313">MSSSEEEIVIKRQVNKIKPRTIKSQPRHAELSLADNIQSQQVLDNTDLPDSPSKPKKTKTCDDEDGFFTRSSFTRNVSTKKTKPVKILKELEENNFDDLSTHNEKGPQLKRSRHKEKASKSDWTLSDDPIDIDISDHTNDLSDFSDESMEINRTNDKKEISNPIDRESSLTPPPELSEYQLRTTVGTLRATLSQYSERLRSESVDIGSPGVSYEPQDDIELDPELLAIQQSLKQPYGKSNRCIDTKVEIMVLPVRHPDLQTADANKTVQAEFEKPIKFIMKAQDNFERMIKTICEKRGIGKQDIVLTYKKVKVFPRSTPESLGMSGQAHMEVFTRDTYNYYKERNILLKHRMLEEIERESKFSDDQNESDFNNTEKMVQTDNDYLHLKLLSKDESIEKLKIKKTLTAQAVIDHYKKIRDIPNDVDIKLMFEDEALSVTDKLEDTDLEDSDMLTV</sequence>
<keyword evidence="2" id="KW-1185">Reference proteome</keyword>
<gene>
    <name evidence="1" type="ORF">RPERSI_LOCUS16267</name>
</gene>
<organism evidence="1 2">
    <name type="scientific">Racocetra persica</name>
    <dbReference type="NCBI Taxonomy" id="160502"/>
    <lineage>
        <taxon>Eukaryota</taxon>
        <taxon>Fungi</taxon>
        <taxon>Fungi incertae sedis</taxon>
        <taxon>Mucoromycota</taxon>
        <taxon>Glomeromycotina</taxon>
        <taxon>Glomeromycetes</taxon>
        <taxon>Diversisporales</taxon>
        <taxon>Gigasporaceae</taxon>
        <taxon>Racocetra</taxon>
    </lineage>
</organism>
<feature type="non-terminal residue" evidence="1">
    <location>
        <position position="454"/>
    </location>
</feature>
<reference evidence="1" key="1">
    <citation type="submission" date="2021-06" db="EMBL/GenBank/DDBJ databases">
        <authorList>
            <person name="Kallberg Y."/>
            <person name="Tangrot J."/>
            <person name="Rosling A."/>
        </authorList>
    </citation>
    <scope>NUCLEOTIDE SEQUENCE</scope>
    <source>
        <strain evidence="1">MA461A</strain>
    </source>
</reference>
<dbReference type="Proteomes" id="UP000789920">
    <property type="component" value="Unassembled WGS sequence"/>
</dbReference>
<name>A0ACA9QYK1_9GLOM</name>
<proteinExistence type="predicted"/>
<comment type="caution">
    <text evidence="1">The sequence shown here is derived from an EMBL/GenBank/DDBJ whole genome shotgun (WGS) entry which is preliminary data.</text>
</comment>